<dbReference type="InterPro" id="IPR012675">
    <property type="entry name" value="Beta-grasp_dom_sf"/>
</dbReference>
<proteinExistence type="predicted"/>
<dbReference type="SUPFAM" id="SSF54292">
    <property type="entry name" value="2Fe-2S ferredoxin-like"/>
    <property type="match status" value="1"/>
</dbReference>
<evidence type="ECO:0000313" key="1">
    <source>
        <dbReference type="EMBL" id="GLH69121.1"/>
    </source>
</evidence>
<dbReference type="Proteomes" id="UP001165089">
    <property type="component" value="Unassembled WGS sequence"/>
</dbReference>
<dbReference type="Gene3D" id="3.10.20.30">
    <property type="match status" value="1"/>
</dbReference>
<gene>
    <name evidence="1" type="ORF">GETHPA_06540</name>
</gene>
<dbReference type="InterPro" id="IPR001041">
    <property type="entry name" value="2Fe-2S_ferredoxin-type"/>
</dbReference>
<organism evidence="1 2">
    <name type="scientific">Geothrix rubra</name>
    <dbReference type="NCBI Taxonomy" id="2927977"/>
    <lineage>
        <taxon>Bacteria</taxon>
        <taxon>Pseudomonadati</taxon>
        <taxon>Acidobacteriota</taxon>
        <taxon>Holophagae</taxon>
        <taxon>Holophagales</taxon>
        <taxon>Holophagaceae</taxon>
        <taxon>Geothrix</taxon>
    </lineage>
</organism>
<evidence type="ECO:0000313" key="2">
    <source>
        <dbReference type="Proteomes" id="UP001165089"/>
    </source>
</evidence>
<comment type="caution">
    <text evidence="1">The sequence shown here is derived from an EMBL/GenBank/DDBJ whole genome shotgun (WGS) entry which is preliminary data.</text>
</comment>
<reference evidence="1 2" key="1">
    <citation type="journal article" date="2023" name="Antonie Van Leeuwenhoek">
        <title>Mesoterricola silvestris gen. nov., sp. nov., Mesoterricola sediminis sp. nov., Geothrix oryzae sp. nov., Geothrix edaphica sp. nov., Geothrix rubra sp. nov., and Geothrix limicola sp. nov., six novel members of Acidobacteriota isolated from soils.</title>
        <authorList>
            <person name="Itoh H."/>
            <person name="Sugisawa Y."/>
            <person name="Mise K."/>
            <person name="Xu Z."/>
            <person name="Kuniyasu M."/>
            <person name="Ushijima N."/>
            <person name="Kawano K."/>
            <person name="Kobayashi E."/>
            <person name="Shiratori Y."/>
            <person name="Masuda Y."/>
            <person name="Senoo K."/>
        </authorList>
    </citation>
    <scope>NUCLEOTIDE SEQUENCE [LARGE SCALE GENOMIC DNA]</scope>
    <source>
        <strain evidence="1 2">Red803</strain>
    </source>
</reference>
<accession>A0ABQ5Q3V1</accession>
<dbReference type="EMBL" id="BSDD01000001">
    <property type="protein sequence ID" value="GLH69121.1"/>
    <property type="molecule type" value="Genomic_DNA"/>
</dbReference>
<protein>
    <recommendedName>
        <fullName evidence="3">2Fe-2S ferredoxin-type domain-containing protein</fullName>
    </recommendedName>
</protein>
<name>A0ABQ5Q3V1_9BACT</name>
<sequence>MPLVARTRGRDRALGSRGTLMALCQAAGLPVASACSGRGACARCIMTVLSGMAALSHPGARERRLLTRVGAGPDQRIGCQCRIADPSGDVEITTGYW</sequence>
<keyword evidence="2" id="KW-1185">Reference proteome</keyword>
<dbReference type="RefSeq" id="WP_285722909.1">
    <property type="nucleotide sequence ID" value="NZ_BSDD01000001.1"/>
</dbReference>
<dbReference type="PROSITE" id="PS51257">
    <property type="entry name" value="PROKAR_LIPOPROTEIN"/>
    <property type="match status" value="1"/>
</dbReference>
<dbReference type="InterPro" id="IPR036010">
    <property type="entry name" value="2Fe-2S_ferredoxin-like_sf"/>
</dbReference>
<evidence type="ECO:0008006" key="3">
    <source>
        <dbReference type="Google" id="ProtNLM"/>
    </source>
</evidence>
<dbReference type="CDD" id="cd00207">
    <property type="entry name" value="fer2"/>
    <property type="match status" value="1"/>
</dbReference>